<dbReference type="EMBL" id="CP071793">
    <property type="protein sequence ID" value="QTD50101.1"/>
    <property type="molecule type" value="Genomic_DNA"/>
</dbReference>
<gene>
    <name evidence="2" type="ORF">J3U87_31340</name>
</gene>
<sequence>MLTFKLFEGGLYLAEPDFPTPQKATLAFMFQSESRTDPTFDLSQSTWTSSGQQGYFLFFAPSDSRDWSTFASQARALFQATESSQFGWFDDSGDQVKAETLVLVQGQGTATPSVQTPFNLAMGNITLNVQASPFEIISISYDDTQNRFQFAAKMETNFSLLVVKPGGGQQFISSSSDTMTVPMDSGGTANAGSIGLTFSMGIDDLSAFEAGLMFFAPPQQGLVVALSYPVVQPASGSNIGFQAWLDINQTLNGTRTYFQFQDTQIGSYFADNAGRSFTLGTTDQGVSDQTSRFVLANRPIQEPTQTGTYYLTLAGAFSLASTDGAKVGANGESTDVPLLCGVTGTEFLSVDLSAAKSDDASAGVDGLFFQPDQPAYRITGGSGDDPLFLSSESGNITTSWVSFETSAGTYVSQPQASPLYQQNGEAKANLGDSSGLDLYLLDFLPLATWTPGGTGDEAKATATAAPLVPMAPYAGIPTLTDLTPFLEMESGALNPSRRTIFSNAQSEVAEAQLRALDADNDLQIAMTPQGFFAGLEGDDQVWTTTQFAITDSLEDPSQQITLQFTQMGTKIRQTLQQNQIFAVISTTEDGSGQPLFDFSGTDQQINIAGWPFLLSPEGTPASDEEHTPPIVLLKFFPGQTIKDLVDDLSLWSKSETFNDSAKFSAEQAQTYLQGLIQNACEAVYGAGNCPDGTPSGTPDTNSIYYNFYQVVTDPEFSGVLAVNANMELNALPTAIKAVTGGMTVPGPDGPVSNIQAFRVHHVGVAINDTDAQSATPQLSQSSLFGLVDYEKPSGDAGDAVNDGVEVFYNFEVEFLRALFTNSELSSFSCKINLTINNLFDTTVTLNDQTSGLVADQDGDDNIIVITGSYQAHSESGDDSSSGEGLYSFVAEGNFVFTFGQNPYLDNITLTKLQFSFDNETPNSDTSSHISAGFSLWGNMTFKELDVLDIFSFQKLTFADLGISVGFDLNIPAPPDPPTTSDLSLSFAPGNLRLDVADSPPKKGDTSLLSLLPFKLKSFLYSQHADETLESLNYYALSAVPGLGSVSDTFNFALIFDMDLGSLGALVGDLSAFKFSFIIGWLSGEDGGIAFGVQLPEADGRLQIRIEGVLNLVIEQFVLKYVQNESGDMLVLALHNSYLELLGQRLPPGTALFDFALFAPAENSSDIGWIAAINNTGGDEDVALLTSTAADPGNRAMIAHQAHIARQPHIAKKSRAGQQVATAGKAGTRGKAPTKEGGDGDGDGSPVFQLKYLGGGQRVGPDPTDPPTNFADFLKFMTTTFWDDFSNNEFDKVYHPEGQWLVISDFQLLGIIEVGFAFYDVTPFYSLTLNVTKLFNFEITYTKISDSIGLFFAKLSLPDSLRTFQVGAASLTLPSLAVSVYTNGNWKVDVGFPEGDDWSNSFRVQAFAGPIPVTGSGGFYLASLSSATSDVFKGDYPSILAFGFAARVGVGKDFTAGPLKAGVSLTFFGIIEGAAGYLSSGSDNIFQSPDALSLKGQFGVIGELYGTVDFVIIKASVNVNIQASIGVQLAFERSVPDSGSILLYVQASVKLSVSVKIGFGFFSVSISFSFSASFRFEWNLVGSGSSSNLIEDFRVRALTAPIALALVPGLDTTAPVWFLPEATVVFTNDSDDGTPYLVSSFGIEFDPQPSADVQPSDYKPFEAITTQLVTWALGHVLQESGTTFDVTLEQLTTLDSEPDVLVGWITYDDLIDQLKNFTITLMMPPQPAQGDTLNGATFPVFPFLNLKTSGRLDGQGNKDDFDYTFSSKNLVSDQFIDEIDEYFSQLLVNQFSDSDNQKTAMADTSTPLAQVVFLNYFTGLVRGGVHQLLETLQNEGSESSPIDTLIQKAVGTGQFANLAGQMSGYFRGGPRLPFTQGLTIPTGTVSTTTNPLYALTWQEFAVGDLSGDGDAKLYSVNITSTEDWVGGSASWDLTESWLSAYEGIKAGDLAAPGTPSQLPFTNVGPQSFSYKNSVTWNQAGGDSVEIRAFPPNQLALQAALAGAMDVLVMTRETGTPFLPDGTPVDTSEFSWATEVELAVSQIPAGTGGTFLKDTFALSGSSEQNQVLLEQIIRAQESGQIEIESIQVLYQEESGAAGLNSGTVDTSQVFALRTNTTTVSAPPAGPNLVFRALLEEDSGVPVGATIAEFADFLQIIQQAAVTNAPGYYLRYIETDGNSLPEKLFPSAPGQITLLVQYKDSVQSNSATAPTTVQPFFNALVLDKPDGSLLYYSETTDPSLDTQYSAVAAGAVGAELTRSDSSMKIAADHAILKSCGIAPNGPISPADLMSQIAASGETDLDRIFQMAASAGSGVAQLNSLYSLLSYQVQKTTGFIQSNLSTPIQPQQPDDAEETDENRDYRVFVPLYNVAQANQDGGDRPPNRYADIGEPFTVDFFQNDAFGNQMPNVLDFDGTNYYFDPIVPVDQWQGIVLAFDFLAGTTPVQGSFSVYLEPSEQAFSGMSNDEAQAALQHYYTIQDQITATGISFYVETNVVLDDDGSMVKVELSGDQQQAIVTMVGQMVTYLEDLAQGKAPSFDVEEVTLTVAVTGSGTLPPAFELASLIGIERDKNLISPLLKDAHDNVTFPAAQNVSSNVPATVNANLPDGQPITVEAFAADFVKAFPDLLLSVGLNDADEPGDSTATLRRKALKANGVPGDGSGSGRPGPQSLWAVQHSLIDIQVGQSKDTGPYYMSPQPLDNTLDSGTVPLPELPQAIQPANWAASQTFTDVDLDQLNATFFQAVDGMLAAPSAAQSFEQARTAYDTIAEGRQSLAEEYSRHEIEWLFSAQAPFTGNSDQLNEGREAFDQQMRAALMTAYLVDTVVQYGVTWSQVPADVSDDYALFGQVQPTVGDLPKGFTISTAQVPVQQDGSSLLTFLFGVADIQDTASVSLDLQFNVTHVQYFTESSQQVPAGEARPSIWLQLVNPYPDGVPHVGPTDTQTEIPLVFRQFPTPPTLITQTATGGAASKSTALDDNPLVAAAAWHFNYSYQGQFTVHDEILTSITYNTDLSANGGGQLRAAAIAENQVFTLFQALARFSATWTVLRPILSNLQDPNWAAAAQSFADRVTEVVNNSDWNTNGAQALLATLQNITDSYTVLDTAQSGDQRQIQLTWSSQQGESSFPDATLQVRAIAPDGQPYPNQVQTSITDGLQTTYTAQPPIVDDWIIHGIEVDNLNVLSAENALPGVQVERNLIAMKGPDGTTWYSQNNFVYKTPVVRPTTPSTPLVDNADPIDIAQLPNQGISTGCPSSSDVPGEACLCQRIYTMVYDLLADPGQSAALRQAQVNAGAADDQSRRVKIAASFRYPINDAAGSQPGQNPILPVYPIVLARSFVIDAASDAQLDDLAQSLALAVANWAQRNGVVFGNTPQPASGQIVFDMTLYAQLSGLNTPVLRLRDLFLNLSDVTD</sequence>
<dbReference type="RefSeq" id="WP_237379732.1">
    <property type="nucleotide sequence ID" value="NZ_CP071793.1"/>
</dbReference>
<protein>
    <submittedName>
        <fullName evidence="2">Uncharacterized protein</fullName>
    </submittedName>
</protein>
<name>A0A8A4TMI5_SULCO</name>
<feature type="region of interest" description="Disordered" evidence="1">
    <location>
        <begin position="1207"/>
        <end position="1244"/>
    </location>
</feature>
<keyword evidence="3" id="KW-1185">Reference proteome</keyword>
<dbReference type="KEGG" id="scor:J3U87_31340"/>
<organism evidence="2 3">
    <name type="scientific">Sulfidibacter corallicola</name>
    <dbReference type="NCBI Taxonomy" id="2818388"/>
    <lineage>
        <taxon>Bacteria</taxon>
        <taxon>Pseudomonadati</taxon>
        <taxon>Acidobacteriota</taxon>
        <taxon>Holophagae</taxon>
        <taxon>Acanthopleuribacterales</taxon>
        <taxon>Acanthopleuribacteraceae</taxon>
        <taxon>Sulfidibacter</taxon>
    </lineage>
</organism>
<reference evidence="2" key="1">
    <citation type="submission" date="2021-03" db="EMBL/GenBank/DDBJ databases">
        <title>Acanthopleuribacteraceae sp. M133.</title>
        <authorList>
            <person name="Wang G."/>
        </authorList>
    </citation>
    <scope>NUCLEOTIDE SEQUENCE</scope>
    <source>
        <strain evidence="2">M133</strain>
    </source>
</reference>
<feature type="compositionally biased region" description="Low complexity" evidence="1">
    <location>
        <begin position="1220"/>
        <end position="1230"/>
    </location>
</feature>
<accession>A0A8A4TMI5</accession>
<proteinExistence type="predicted"/>
<dbReference type="Proteomes" id="UP000663929">
    <property type="component" value="Chromosome"/>
</dbReference>
<evidence type="ECO:0000256" key="1">
    <source>
        <dbReference type="SAM" id="MobiDB-lite"/>
    </source>
</evidence>
<evidence type="ECO:0000313" key="3">
    <source>
        <dbReference type="Proteomes" id="UP000663929"/>
    </source>
</evidence>
<evidence type="ECO:0000313" key="2">
    <source>
        <dbReference type="EMBL" id="QTD50101.1"/>
    </source>
</evidence>